<comment type="caution">
    <text evidence="2">The sequence shown here is derived from an EMBL/GenBank/DDBJ whole genome shotgun (WGS) entry which is preliminary data.</text>
</comment>
<dbReference type="InterPro" id="IPR041436">
    <property type="entry name" value="RNAse_A_bac"/>
</dbReference>
<evidence type="ECO:0000313" key="3">
    <source>
        <dbReference type="Proteomes" id="UP000542342"/>
    </source>
</evidence>
<keyword evidence="3" id="KW-1185">Reference proteome</keyword>
<protein>
    <recommendedName>
        <fullName evidence="1">Bacterial CdiA-CT RNAse A domain-containing protein</fullName>
    </recommendedName>
</protein>
<feature type="domain" description="Bacterial CdiA-CT RNAse A" evidence="1">
    <location>
        <begin position="14"/>
        <end position="86"/>
    </location>
</feature>
<dbReference type="EMBL" id="JACEFB010000002">
    <property type="protein sequence ID" value="MBA2225618.1"/>
    <property type="molecule type" value="Genomic_DNA"/>
</dbReference>
<sequence>MPGGGLEAHEAAGGHTIARHVAKELEYLAQRLARNPRMEAASTFPDRATAERVIAEALEMRASEVRTWLAGSGKRLILEVTMRDVTSQSLLCTKELINV</sequence>
<evidence type="ECO:0000313" key="2">
    <source>
        <dbReference type="EMBL" id="MBA2225618.1"/>
    </source>
</evidence>
<organism evidence="2 3">
    <name type="scientific">Thermogemmata fonticola</name>
    <dbReference type="NCBI Taxonomy" id="2755323"/>
    <lineage>
        <taxon>Bacteria</taxon>
        <taxon>Pseudomonadati</taxon>
        <taxon>Planctomycetota</taxon>
        <taxon>Planctomycetia</taxon>
        <taxon>Gemmatales</taxon>
        <taxon>Gemmataceae</taxon>
        <taxon>Thermogemmata</taxon>
    </lineage>
</organism>
<dbReference type="Pfam" id="PF18431">
    <property type="entry name" value="RNAse_A_bac"/>
    <property type="match status" value="1"/>
</dbReference>
<reference evidence="2 3" key="1">
    <citation type="submission" date="2020-07" db="EMBL/GenBank/DDBJ databases">
        <title>Thermogemmata thermophila gen. nov., sp. nov., a novel moderate thermophilic planctomycete from a Kamchatka hot spring.</title>
        <authorList>
            <person name="Elcheninov A.G."/>
            <person name="Podosokorskaya O.A."/>
            <person name="Kovaleva O.L."/>
            <person name="Novikov A."/>
            <person name="Bonch-Osmolovskaya E.A."/>
            <person name="Toshchakov S.V."/>
            <person name="Kublanov I.V."/>
        </authorList>
    </citation>
    <scope>NUCLEOTIDE SEQUENCE [LARGE SCALE GENOMIC DNA]</scope>
    <source>
        <strain evidence="2 3">2918</strain>
    </source>
</reference>
<name>A0A7V9AB32_9BACT</name>
<accession>A0A7V9AB32</accession>
<gene>
    <name evidence="2" type="ORF">H0921_05510</name>
</gene>
<dbReference type="Proteomes" id="UP000542342">
    <property type="component" value="Unassembled WGS sequence"/>
</dbReference>
<evidence type="ECO:0000259" key="1">
    <source>
        <dbReference type="Pfam" id="PF18431"/>
    </source>
</evidence>
<dbReference type="AlphaFoldDB" id="A0A7V9AB32"/>
<proteinExistence type="predicted"/>
<dbReference type="RefSeq" id="WP_194537027.1">
    <property type="nucleotide sequence ID" value="NZ_JACEFB010000002.1"/>
</dbReference>